<dbReference type="GO" id="GO:0016987">
    <property type="term" value="F:sigma factor activity"/>
    <property type="evidence" value="ECO:0007669"/>
    <property type="project" value="UniProtKB-KW"/>
</dbReference>
<keyword evidence="4" id="KW-0238">DNA-binding</keyword>
<dbReference type="InterPro" id="IPR007627">
    <property type="entry name" value="RNA_pol_sigma70_r2"/>
</dbReference>
<dbReference type="InterPro" id="IPR036388">
    <property type="entry name" value="WH-like_DNA-bd_sf"/>
</dbReference>
<dbReference type="NCBIfam" id="TIGR02983">
    <property type="entry name" value="SigE-fam_strep"/>
    <property type="match status" value="1"/>
</dbReference>
<dbReference type="InterPro" id="IPR014284">
    <property type="entry name" value="RNA_pol_sigma-70_dom"/>
</dbReference>
<evidence type="ECO:0000256" key="1">
    <source>
        <dbReference type="ARBA" id="ARBA00010641"/>
    </source>
</evidence>
<dbReference type="SUPFAM" id="SSF88946">
    <property type="entry name" value="Sigma2 domain of RNA polymerase sigma factors"/>
    <property type="match status" value="1"/>
</dbReference>
<evidence type="ECO:0000256" key="4">
    <source>
        <dbReference type="ARBA" id="ARBA00023125"/>
    </source>
</evidence>
<dbReference type="Gene3D" id="1.10.10.10">
    <property type="entry name" value="Winged helix-like DNA-binding domain superfamily/Winged helix DNA-binding domain"/>
    <property type="match status" value="1"/>
</dbReference>
<feature type="domain" description="RNA polymerase sigma factor 70 region 4 type 2" evidence="7">
    <location>
        <begin position="130"/>
        <end position="182"/>
    </location>
</feature>
<keyword evidence="2" id="KW-0805">Transcription regulation</keyword>
<dbReference type="SUPFAM" id="SSF88659">
    <property type="entry name" value="Sigma3 and sigma4 domains of RNA polymerase sigma factors"/>
    <property type="match status" value="1"/>
</dbReference>
<comment type="caution">
    <text evidence="8">The sequence shown here is derived from an EMBL/GenBank/DDBJ whole genome shotgun (WGS) entry which is preliminary data.</text>
</comment>
<organism evidence="8 9">
    <name type="scientific">Nocardioides marmoriginsengisoli</name>
    <dbReference type="NCBI Taxonomy" id="661483"/>
    <lineage>
        <taxon>Bacteria</taxon>
        <taxon>Bacillati</taxon>
        <taxon>Actinomycetota</taxon>
        <taxon>Actinomycetes</taxon>
        <taxon>Propionibacteriales</taxon>
        <taxon>Nocardioidaceae</taxon>
        <taxon>Nocardioides</taxon>
    </lineage>
</organism>
<keyword evidence="9" id="KW-1185">Reference proteome</keyword>
<feature type="domain" description="RNA polymerase sigma-70 region 2" evidence="6">
    <location>
        <begin position="39"/>
        <end position="102"/>
    </location>
</feature>
<dbReference type="Pfam" id="PF08281">
    <property type="entry name" value="Sigma70_r4_2"/>
    <property type="match status" value="1"/>
</dbReference>
<dbReference type="CDD" id="cd06171">
    <property type="entry name" value="Sigma70_r4"/>
    <property type="match status" value="1"/>
</dbReference>
<evidence type="ECO:0000256" key="3">
    <source>
        <dbReference type="ARBA" id="ARBA00023082"/>
    </source>
</evidence>
<evidence type="ECO:0000259" key="6">
    <source>
        <dbReference type="Pfam" id="PF04542"/>
    </source>
</evidence>
<reference evidence="8 9" key="1">
    <citation type="submission" date="2018-11" db="EMBL/GenBank/DDBJ databases">
        <authorList>
            <person name="Li F."/>
        </authorList>
    </citation>
    <scope>NUCLEOTIDE SEQUENCE [LARGE SCALE GENOMIC DNA]</scope>
    <source>
        <strain evidence="8 9">Gsoil 097</strain>
    </source>
</reference>
<sequence>MCTRRVRRVIRLHGPTSLSRVVRANQRDAEFVAFVSTRRQDLVRTAVLLCAGDEATAEDLVQTTLTRLYLSWARVRRADSPIAYARASLTNAFVDEMRRAHRRRESTLADPTVLLVREEGARAPDPDLQRLVLAALAELGPRQRAVVVLRHWHDLDTAETARILGCSVGTVKSQNARALARLRQVLGTVQQDLLVGLG</sequence>
<gene>
    <name evidence="8" type="ORF">EFK50_19750</name>
</gene>
<dbReference type="InterPro" id="IPR039425">
    <property type="entry name" value="RNA_pol_sigma-70-like"/>
</dbReference>
<protein>
    <submittedName>
        <fullName evidence="8">SigE family RNA polymerase sigma factor</fullName>
    </submittedName>
</protein>
<dbReference type="PANTHER" id="PTHR43133:SF50">
    <property type="entry name" value="ECF RNA POLYMERASE SIGMA FACTOR SIGM"/>
    <property type="match status" value="1"/>
</dbReference>
<name>A0A3N0CAQ9_9ACTN</name>
<dbReference type="GO" id="GO:0006352">
    <property type="term" value="P:DNA-templated transcription initiation"/>
    <property type="evidence" value="ECO:0007669"/>
    <property type="project" value="InterPro"/>
</dbReference>
<evidence type="ECO:0000313" key="9">
    <source>
        <dbReference type="Proteomes" id="UP000267128"/>
    </source>
</evidence>
<dbReference type="InterPro" id="IPR013325">
    <property type="entry name" value="RNA_pol_sigma_r2"/>
</dbReference>
<dbReference type="Gene3D" id="1.10.1740.10">
    <property type="match status" value="1"/>
</dbReference>
<dbReference type="EMBL" id="RJSE01000009">
    <property type="protein sequence ID" value="RNL60554.1"/>
    <property type="molecule type" value="Genomic_DNA"/>
</dbReference>
<accession>A0A3N0CAQ9</accession>
<evidence type="ECO:0000313" key="8">
    <source>
        <dbReference type="EMBL" id="RNL60554.1"/>
    </source>
</evidence>
<proteinExistence type="inferred from homology"/>
<dbReference type="InterPro" id="IPR013324">
    <property type="entry name" value="RNA_pol_sigma_r3/r4-like"/>
</dbReference>
<dbReference type="NCBIfam" id="TIGR02937">
    <property type="entry name" value="sigma70-ECF"/>
    <property type="match status" value="1"/>
</dbReference>
<evidence type="ECO:0000259" key="7">
    <source>
        <dbReference type="Pfam" id="PF08281"/>
    </source>
</evidence>
<evidence type="ECO:0000256" key="5">
    <source>
        <dbReference type="ARBA" id="ARBA00023163"/>
    </source>
</evidence>
<evidence type="ECO:0000256" key="2">
    <source>
        <dbReference type="ARBA" id="ARBA00023015"/>
    </source>
</evidence>
<dbReference type="GO" id="GO:0003677">
    <property type="term" value="F:DNA binding"/>
    <property type="evidence" value="ECO:0007669"/>
    <property type="project" value="UniProtKB-KW"/>
</dbReference>
<dbReference type="AlphaFoldDB" id="A0A3N0CAQ9"/>
<keyword evidence="3" id="KW-0731">Sigma factor</keyword>
<comment type="similarity">
    <text evidence="1">Belongs to the sigma-70 factor family. ECF subfamily.</text>
</comment>
<dbReference type="PANTHER" id="PTHR43133">
    <property type="entry name" value="RNA POLYMERASE ECF-TYPE SIGMA FACTO"/>
    <property type="match status" value="1"/>
</dbReference>
<dbReference type="Pfam" id="PF04542">
    <property type="entry name" value="Sigma70_r2"/>
    <property type="match status" value="1"/>
</dbReference>
<keyword evidence="5" id="KW-0804">Transcription</keyword>
<dbReference type="Proteomes" id="UP000267128">
    <property type="component" value="Unassembled WGS sequence"/>
</dbReference>
<dbReference type="InterPro" id="IPR013249">
    <property type="entry name" value="RNA_pol_sigma70_r4_t2"/>
</dbReference>
<dbReference type="InterPro" id="IPR014325">
    <property type="entry name" value="RNA_pol_sigma-E_actinobac"/>
</dbReference>
<dbReference type="OrthoDB" id="3292386at2"/>